<evidence type="ECO:0000256" key="6">
    <source>
        <dbReference type="SAM" id="Phobius"/>
    </source>
</evidence>
<organism evidence="9 10">
    <name type="scientific">Tieghemostelium lacteum</name>
    <name type="common">Slime mold</name>
    <name type="synonym">Dictyostelium lacteum</name>
    <dbReference type="NCBI Taxonomy" id="361077"/>
    <lineage>
        <taxon>Eukaryota</taxon>
        <taxon>Amoebozoa</taxon>
        <taxon>Evosea</taxon>
        <taxon>Eumycetozoa</taxon>
        <taxon>Dictyostelia</taxon>
        <taxon>Dictyosteliales</taxon>
        <taxon>Raperosteliaceae</taxon>
        <taxon>Tieghemostelium</taxon>
    </lineage>
</organism>
<reference evidence="9 10" key="1">
    <citation type="submission" date="2015-12" db="EMBL/GenBank/DDBJ databases">
        <title>Dictyostelia acquired genes for synthesis and detection of signals that induce cell-type specialization by lateral gene transfer from prokaryotes.</title>
        <authorList>
            <person name="Gloeckner G."/>
            <person name="Schaap P."/>
        </authorList>
    </citation>
    <scope>NUCLEOTIDE SEQUENCE [LARGE SCALE GENOMIC DNA]</scope>
    <source>
        <strain evidence="9 10">TK</strain>
    </source>
</reference>
<evidence type="ECO:0000256" key="7">
    <source>
        <dbReference type="SAM" id="SignalP"/>
    </source>
</evidence>
<dbReference type="FunCoup" id="A0A151Z601">
    <property type="interactions" value="44"/>
</dbReference>
<evidence type="ECO:0000313" key="9">
    <source>
        <dbReference type="EMBL" id="KYQ89375.1"/>
    </source>
</evidence>
<gene>
    <name evidence="9" type="ORF">DLAC_10036</name>
</gene>
<dbReference type="InterPro" id="IPR000209">
    <property type="entry name" value="Peptidase_S8/S53_dom"/>
</dbReference>
<dbReference type="InterPro" id="IPR050131">
    <property type="entry name" value="Peptidase_S8_subtilisin-like"/>
</dbReference>
<dbReference type="InterPro" id="IPR023828">
    <property type="entry name" value="Peptidase_S8_Ser-AS"/>
</dbReference>
<dbReference type="PRINTS" id="PR00723">
    <property type="entry name" value="SUBTILISIN"/>
</dbReference>
<dbReference type="InParanoid" id="A0A151Z601"/>
<protein>
    <submittedName>
        <fullName evidence="9">Putative transmembrane protein</fullName>
    </submittedName>
</protein>
<evidence type="ECO:0000256" key="4">
    <source>
        <dbReference type="ARBA" id="ARBA00022825"/>
    </source>
</evidence>
<dbReference type="STRING" id="361077.A0A151Z601"/>
<dbReference type="CDD" id="cd07493">
    <property type="entry name" value="Peptidases_S8_9"/>
    <property type="match status" value="1"/>
</dbReference>
<evidence type="ECO:0000256" key="3">
    <source>
        <dbReference type="ARBA" id="ARBA00022801"/>
    </source>
</evidence>
<keyword evidence="10" id="KW-1185">Reference proteome</keyword>
<keyword evidence="6" id="KW-1133">Transmembrane helix</keyword>
<dbReference type="PROSITE" id="PS51892">
    <property type="entry name" value="SUBTILASE"/>
    <property type="match status" value="1"/>
</dbReference>
<name>A0A151Z601_TIELA</name>
<dbReference type="PROSITE" id="PS00138">
    <property type="entry name" value="SUBTILASE_SER"/>
    <property type="match status" value="1"/>
</dbReference>
<dbReference type="Proteomes" id="UP000076078">
    <property type="component" value="Unassembled WGS sequence"/>
</dbReference>
<comment type="similarity">
    <text evidence="1 5">Belongs to the peptidase S8 family.</text>
</comment>
<evidence type="ECO:0000256" key="1">
    <source>
        <dbReference type="ARBA" id="ARBA00011073"/>
    </source>
</evidence>
<dbReference type="GO" id="GO:0006508">
    <property type="term" value="P:proteolysis"/>
    <property type="evidence" value="ECO:0007669"/>
    <property type="project" value="UniProtKB-KW"/>
</dbReference>
<feature type="domain" description="Peptidase S8/S53" evidence="8">
    <location>
        <begin position="254"/>
        <end position="519"/>
    </location>
</feature>
<keyword evidence="4 5" id="KW-0720">Serine protease</keyword>
<sequence length="735" mass="80109">MKKTKSTATLTLLLLFCLVFINVTTGAALKNHQKVGHLVKENYLKEHYKTNSHDKTKLWVFFNRKTMDDHEQYLNSNHIQLNKEAMERRRIRGGLASGSLYDYDDLPVNEEFIQHLLQECGSNKIIISHHRTSKWLNSVSVTLKSIQSITSRDNDKLIRETIDCITSKPYVERVDVVNRFVKDVVSKENPLADHLRVDETLHEDILIEKPMHSTNSRKLTETKQNAYDQTFYGGTFGAVSQINVPELQSQGYDGSGVTILMIDSGYYKDHEAFKHMKIINEYDFINNQNNTQAPLGNEQNKHGTATLSTIGGYVPGVLIGPAYNASFLLAKTEDVTSENVIEEDYWIHALEWGESLGADLVSSSLGYTEWYNYSDLNSLNAPITKAADAAVAKGMVVVVSAGNSGNRGIGAPADGKNVLAVGALQLDGKNTYFSSIGPSSDGRVKPDISALGQKNFVAYHVGPTNYTHMDGTSFACPLAAGGIALLMQAQPTWTQSQIYQAVLATSSIGQSPNIKIGYGVLNTDLATAYKHQYPVGSTCDQNLCSGHGGCCSGQCYCAPNRYGPYCQYSRVECSVECANRGGHCQLDKFGYAFNCVPVTNTQMDSYDPKAVCGACDSSFDRCGVCGGNSTACIGCDDVPYSGKVVDSCGVCGGDGICKAIIVEQPETKSKLGIIIGAAVGVVGIVGLTVGSIILYRKRRILSISSDGSMPFLKGFTPLENLDELSFSIDNDLEYE</sequence>
<dbReference type="InterPro" id="IPR036852">
    <property type="entry name" value="Peptidase_S8/S53_dom_sf"/>
</dbReference>
<dbReference type="SUPFAM" id="SSF52743">
    <property type="entry name" value="Subtilisin-like"/>
    <property type="match status" value="1"/>
</dbReference>
<feature type="transmembrane region" description="Helical" evidence="6">
    <location>
        <begin position="671"/>
        <end position="695"/>
    </location>
</feature>
<evidence type="ECO:0000256" key="5">
    <source>
        <dbReference type="PROSITE-ProRule" id="PRU01240"/>
    </source>
</evidence>
<evidence type="ECO:0000256" key="2">
    <source>
        <dbReference type="ARBA" id="ARBA00022670"/>
    </source>
</evidence>
<dbReference type="FunFam" id="3.40.50.200:FF:000030">
    <property type="entry name" value="Uncharacterized protein"/>
    <property type="match status" value="1"/>
</dbReference>
<keyword evidence="3 5" id="KW-0378">Hydrolase</keyword>
<dbReference type="PANTHER" id="PTHR43806:SF67">
    <property type="entry name" value="EGF-LIKE DOMAIN-CONTAINING PROTEIN"/>
    <property type="match status" value="1"/>
</dbReference>
<accession>A0A151Z601</accession>
<dbReference type="EMBL" id="LODT01000041">
    <property type="protein sequence ID" value="KYQ89375.1"/>
    <property type="molecule type" value="Genomic_DNA"/>
</dbReference>
<dbReference type="AlphaFoldDB" id="A0A151Z601"/>
<feature type="active site" description="Charge relay system" evidence="5">
    <location>
        <position position="473"/>
    </location>
</feature>
<keyword evidence="2 5" id="KW-0645">Protease</keyword>
<dbReference type="InterPro" id="IPR015500">
    <property type="entry name" value="Peptidase_S8_subtilisin-rel"/>
</dbReference>
<dbReference type="PANTHER" id="PTHR43806">
    <property type="entry name" value="PEPTIDASE S8"/>
    <property type="match status" value="1"/>
</dbReference>
<proteinExistence type="inferred from homology"/>
<dbReference type="Pfam" id="PF00082">
    <property type="entry name" value="Peptidase_S8"/>
    <property type="match status" value="1"/>
</dbReference>
<dbReference type="GO" id="GO:0004252">
    <property type="term" value="F:serine-type endopeptidase activity"/>
    <property type="evidence" value="ECO:0007669"/>
    <property type="project" value="UniProtKB-UniRule"/>
</dbReference>
<keyword evidence="6 9" id="KW-0812">Transmembrane</keyword>
<feature type="chain" id="PRO_5007592935" evidence="7">
    <location>
        <begin position="27"/>
        <end position="735"/>
    </location>
</feature>
<evidence type="ECO:0000259" key="8">
    <source>
        <dbReference type="Pfam" id="PF00082"/>
    </source>
</evidence>
<comment type="caution">
    <text evidence="9">The sequence shown here is derived from an EMBL/GenBank/DDBJ whole genome shotgun (WGS) entry which is preliminary data.</text>
</comment>
<feature type="signal peptide" evidence="7">
    <location>
        <begin position="1"/>
        <end position="26"/>
    </location>
</feature>
<evidence type="ECO:0000313" key="10">
    <source>
        <dbReference type="Proteomes" id="UP000076078"/>
    </source>
</evidence>
<dbReference type="Gene3D" id="3.40.50.200">
    <property type="entry name" value="Peptidase S8/S53 domain"/>
    <property type="match status" value="1"/>
</dbReference>
<feature type="active site" description="Charge relay system" evidence="5">
    <location>
        <position position="263"/>
    </location>
</feature>
<keyword evidence="6" id="KW-0472">Membrane</keyword>
<keyword evidence="7" id="KW-0732">Signal</keyword>
<dbReference type="OMA" id="VMVGPAY"/>
<feature type="active site" description="Charge relay system" evidence="5">
    <location>
        <position position="302"/>
    </location>
</feature>
<dbReference type="OrthoDB" id="19801at2759"/>